<dbReference type="PANTHER" id="PTHR14790:SF15">
    <property type="entry name" value="RECQ-MEDIATED GENOME INSTABILITY PROTEIN 1"/>
    <property type="match status" value="1"/>
</dbReference>
<dbReference type="GO" id="GO:0016604">
    <property type="term" value="C:nuclear body"/>
    <property type="evidence" value="ECO:0007669"/>
    <property type="project" value="TreeGrafter"/>
</dbReference>
<name>A0A0K8RIC4_IXORI</name>
<dbReference type="GO" id="GO:0000724">
    <property type="term" value="P:double-strand break repair via homologous recombination"/>
    <property type="evidence" value="ECO:0007669"/>
    <property type="project" value="TreeGrafter"/>
</dbReference>
<dbReference type="GO" id="GO:0031422">
    <property type="term" value="C:RecQ family helicase-topoisomerase III complex"/>
    <property type="evidence" value="ECO:0007669"/>
    <property type="project" value="TreeGrafter"/>
</dbReference>
<dbReference type="InterPro" id="IPR032199">
    <property type="entry name" value="RMI1_C"/>
</dbReference>
<dbReference type="GO" id="GO:0000166">
    <property type="term" value="F:nucleotide binding"/>
    <property type="evidence" value="ECO:0007669"/>
    <property type="project" value="InterPro"/>
</dbReference>
<dbReference type="PANTHER" id="PTHR14790">
    <property type="entry name" value="RECQ-MEDIATED GENOME INSTABILITY PROTEIN 1 RMI1"/>
    <property type="match status" value="1"/>
</dbReference>
<evidence type="ECO:0000259" key="1">
    <source>
        <dbReference type="Pfam" id="PF16099"/>
    </source>
</evidence>
<dbReference type="Gene3D" id="2.40.50.510">
    <property type="match status" value="2"/>
</dbReference>
<organism evidence="2">
    <name type="scientific">Ixodes ricinus</name>
    <name type="common">Common tick</name>
    <name type="synonym">Acarus ricinus</name>
    <dbReference type="NCBI Taxonomy" id="34613"/>
    <lineage>
        <taxon>Eukaryota</taxon>
        <taxon>Metazoa</taxon>
        <taxon>Ecdysozoa</taxon>
        <taxon>Arthropoda</taxon>
        <taxon>Chelicerata</taxon>
        <taxon>Arachnida</taxon>
        <taxon>Acari</taxon>
        <taxon>Parasitiformes</taxon>
        <taxon>Ixodida</taxon>
        <taxon>Ixodoidea</taxon>
        <taxon>Ixodidae</taxon>
        <taxon>Ixodinae</taxon>
        <taxon>Ixodes</taxon>
    </lineage>
</organism>
<reference evidence="2" key="1">
    <citation type="submission" date="2012-12" db="EMBL/GenBank/DDBJ databases">
        <title>Identification and characterization of a phenylalanine ammonia-lyase gene family in Isatis indigotica Fort.</title>
        <authorList>
            <person name="Liu Q."/>
            <person name="Chen J."/>
            <person name="Zhou X."/>
            <person name="Di P."/>
            <person name="Xiao Y."/>
            <person name="Xuan H."/>
            <person name="Zhang L."/>
            <person name="Chen W."/>
        </authorList>
    </citation>
    <scope>NUCLEOTIDE SEQUENCE</scope>
    <source>
        <tissue evidence="2">Salivary gland</tissue>
    </source>
</reference>
<protein>
    <submittedName>
        <fullName evidence="2">Putative recq-mediated genome instability protein 1</fullName>
    </submittedName>
</protein>
<evidence type="ECO:0000313" key="2">
    <source>
        <dbReference type="EMBL" id="JAA70826.1"/>
    </source>
</evidence>
<dbReference type="EMBL" id="GADI01002982">
    <property type="protein sequence ID" value="JAA70826.1"/>
    <property type="molecule type" value="mRNA"/>
</dbReference>
<dbReference type="GO" id="GO:0000712">
    <property type="term" value="P:resolution of meiotic recombination intermediates"/>
    <property type="evidence" value="ECO:0007669"/>
    <property type="project" value="TreeGrafter"/>
</dbReference>
<accession>A0A0K8RIC4</accession>
<dbReference type="AlphaFoldDB" id="A0A0K8RIC4"/>
<dbReference type="Pfam" id="PF16099">
    <property type="entry name" value="RMI1_C"/>
    <property type="match status" value="1"/>
</dbReference>
<sequence length="128" mass="14290">MASNPKKVITVKVKAFIVTLTGDLSSSSGKWNIAAKISDGTAYLDVDFVDEILISLIGFSVPEMKKLKKEPVQYQKFLEGLQKCQRDLIDLCCLMTISFNPSLTKAMVVALEDVNVEHLENLKKRLNK</sequence>
<feature type="domain" description="RecQ-mediated genome instability protein 1 C-terminal OB-fold" evidence="1">
    <location>
        <begin position="5"/>
        <end position="126"/>
    </location>
</feature>
<proteinExistence type="evidence at transcript level"/>